<evidence type="ECO:0000256" key="6">
    <source>
        <dbReference type="ARBA" id="ARBA00022989"/>
    </source>
</evidence>
<feature type="transmembrane region" description="Helical" evidence="13">
    <location>
        <begin position="226"/>
        <end position="247"/>
    </location>
</feature>
<feature type="transmembrane region" description="Helical" evidence="13">
    <location>
        <begin position="77"/>
        <end position="98"/>
    </location>
</feature>
<evidence type="ECO:0000256" key="4">
    <source>
        <dbReference type="ARBA" id="ARBA00022692"/>
    </source>
</evidence>
<dbReference type="GeneID" id="112043952"/>
<evidence type="ECO:0000256" key="8">
    <source>
        <dbReference type="ARBA" id="ARBA00023004"/>
    </source>
</evidence>
<keyword evidence="15" id="KW-1185">Reference proteome</keyword>
<dbReference type="Proteomes" id="UP001652582">
    <property type="component" value="Chromosome 9"/>
</dbReference>
<comment type="domain">
    <text evidence="12">The histidine box domains are involved in binding the catalytic metal ions.</text>
</comment>
<feature type="transmembrane region" description="Helical" evidence="13">
    <location>
        <begin position="259"/>
        <end position="280"/>
    </location>
</feature>
<evidence type="ECO:0000256" key="2">
    <source>
        <dbReference type="ARBA" id="ARBA00009295"/>
    </source>
</evidence>
<evidence type="ECO:0000259" key="14">
    <source>
        <dbReference type="Pfam" id="PF00487"/>
    </source>
</evidence>
<comment type="cofactor">
    <cofactor evidence="12">
        <name>Fe(2+)</name>
        <dbReference type="ChEBI" id="CHEBI:29033"/>
    </cofactor>
</comment>
<dbReference type="Pfam" id="PF00487">
    <property type="entry name" value="FA_desaturase"/>
    <property type="match status" value="1"/>
</dbReference>
<dbReference type="RefSeq" id="XP_052739574.1">
    <property type="nucleotide sequence ID" value="XM_052883614.1"/>
</dbReference>
<keyword evidence="5" id="KW-0276">Fatty acid metabolism</keyword>
<protein>
    <submittedName>
        <fullName evidence="16">Acyl-CoA Delta(11) desaturase-like</fullName>
    </submittedName>
</protein>
<sequence length="364" mass="42291">MVPAVTVTKVLSKQNYNDYNLIEPEEKYDLRDNCTSNGVAHKVVDYFDEAIPKNDPKFLAPIRRWEKRMGFVTPLRWINLIIISLFHILTVVHILYLGLRYGMSPTWQHILFEMLVGTVGGIGVTAGAHRYWTHRSFKATLPLEIILMIMFSISGQNNIFNWVRDHRVHHKMSETTADPHDARRGFFFSHVGWLMMKKHPLVVKEGNKMDMSDILNNPVVQFHTKYFYFFKIPLCFLIPIVMKVILFNEPWSVCVSGTFLRYLVALNSTWAVNSFAHLWGNKPYDTTIMPVENWKVSIFAMGEGWHNYHHTFPWDYKAAELAYFINISTAFIDLFASIGWAYDLKKASPSLIEAVVKKKGYKKC</sequence>
<keyword evidence="6 13" id="KW-1133">Transmembrane helix</keyword>
<evidence type="ECO:0000256" key="5">
    <source>
        <dbReference type="ARBA" id="ARBA00022832"/>
    </source>
</evidence>
<evidence type="ECO:0000313" key="16">
    <source>
        <dbReference type="RefSeq" id="XP_052739574.1"/>
    </source>
</evidence>
<evidence type="ECO:0000256" key="7">
    <source>
        <dbReference type="ARBA" id="ARBA00023002"/>
    </source>
</evidence>
<keyword evidence="3 12" id="KW-0444">Lipid biosynthesis</keyword>
<dbReference type="PANTHER" id="PTHR11351:SF21">
    <property type="entry name" value="GH07782P"/>
    <property type="match status" value="1"/>
</dbReference>
<comment type="subcellular location">
    <subcellularLocation>
        <location evidence="1">Membrane</location>
        <topology evidence="1">Multi-pass membrane protein</topology>
    </subcellularLocation>
</comment>
<keyword evidence="10 13" id="KW-0472">Membrane</keyword>
<organism evidence="15 16">
    <name type="scientific">Bicyclus anynana</name>
    <name type="common">Squinting bush brown butterfly</name>
    <dbReference type="NCBI Taxonomy" id="110368"/>
    <lineage>
        <taxon>Eukaryota</taxon>
        <taxon>Metazoa</taxon>
        <taxon>Ecdysozoa</taxon>
        <taxon>Arthropoda</taxon>
        <taxon>Hexapoda</taxon>
        <taxon>Insecta</taxon>
        <taxon>Pterygota</taxon>
        <taxon>Neoptera</taxon>
        <taxon>Endopterygota</taxon>
        <taxon>Lepidoptera</taxon>
        <taxon>Glossata</taxon>
        <taxon>Ditrysia</taxon>
        <taxon>Papilionoidea</taxon>
        <taxon>Nymphalidae</taxon>
        <taxon>Satyrinae</taxon>
        <taxon>Satyrini</taxon>
        <taxon>Mycalesina</taxon>
        <taxon>Bicyclus</taxon>
    </lineage>
</organism>
<name>A0ABM3LKI3_BICAN</name>
<keyword evidence="4 12" id="KW-0812">Transmembrane</keyword>
<feature type="domain" description="Fatty acid desaturase" evidence="14">
    <location>
        <begin position="105"/>
        <end position="313"/>
    </location>
</feature>
<keyword evidence="11 12" id="KW-0275">Fatty acid biosynthesis</keyword>
<reference evidence="16" key="1">
    <citation type="submission" date="2025-08" db="UniProtKB">
        <authorList>
            <consortium name="RefSeq"/>
        </authorList>
    </citation>
    <scope>IDENTIFICATION</scope>
</reference>
<dbReference type="InterPro" id="IPR015876">
    <property type="entry name" value="Acyl-CoA_DS"/>
</dbReference>
<evidence type="ECO:0000256" key="10">
    <source>
        <dbReference type="ARBA" id="ARBA00023136"/>
    </source>
</evidence>
<keyword evidence="8" id="KW-0408">Iron</keyword>
<keyword evidence="7 12" id="KW-0560">Oxidoreductase</keyword>
<dbReference type="CDD" id="cd03505">
    <property type="entry name" value="Delta9-FADS-like"/>
    <property type="match status" value="1"/>
</dbReference>
<evidence type="ECO:0000256" key="13">
    <source>
        <dbReference type="SAM" id="Phobius"/>
    </source>
</evidence>
<evidence type="ECO:0000256" key="3">
    <source>
        <dbReference type="ARBA" id="ARBA00022516"/>
    </source>
</evidence>
<evidence type="ECO:0000256" key="12">
    <source>
        <dbReference type="RuleBase" id="RU000581"/>
    </source>
</evidence>
<proteinExistence type="inferred from homology"/>
<comment type="similarity">
    <text evidence="2 12">Belongs to the fatty acid desaturase type 1 family.</text>
</comment>
<evidence type="ECO:0000313" key="15">
    <source>
        <dbReference type="Proteomes" id="UP001652582"/>
    </source>
</evidence>
<accession>A0ABM3LKI3</accession>
<feature type="transmembrane region" description="Helical" evidence="13">
    <location>
        <begin position="110"/>
        <end position="129"/>
    </location>
</feature>
<evidence type="ECO:0000256" key="11">
    <source>
        <dbReference type="ARBA" id="ARBA00023160"/>
    </source>
</evidence>
<gene>
    <name evidence="16" type="primary">LOC112043952</name>
</gene>
<dbReference type="PRINTS" id="PR00075">
    <property type="entry name" value="FACDDSATRASE"/>
</dbReference>
<evidence type="ECO:0000256" key="1">
    <source>
        <dbReference type="ARBA" id="ARBA00004141"/>
    </source>
</evidence>
<keyword evidence="9" id="KW-0443">Lipid metabolism</keyword>
<dbReference type="PANTHER" id="PTHR11351">
    <property type="entry name" value="ACYL-COA DESATURASE"/>
    <property type="match status" value="1"/>
</dbReference>
<dbReference type="InterPro" id="IPR005804">
    <property type="entry name" value="FA_desaturase_dom"/>
</dbReference>
<evidence type="ECO:0000256" key="9">
    <source>
        <dbReference type="ARBA" id="ARBA00023098"/>
    </source>
</evidence>